<dbReference type="GO" id="GO:0016787">
    <property type="term" value="F:hydrolase activity"/>
    <property type="evidence" value="ECO:0007669"/>
    <property type="project" value="UniProtKB-KW"/>
</dbReference>
<dbReference type="SMART" id="SM00490">
    <property type="entry name" value="HELICc"/>
    <property type="match status" value="1"/>
</dbReference>
<sequence length="1098" mass="129055">MIKNSSYIHSLVKREKIVNSCTFLCSICRSRSILSSRKWNSTMTMGGELKMESEGRYSRNYKIRTSHIEDVKIDETSWNKTGKDKIGNDEKTNRRNVSRRNLRGAHLKEELQNTSFLEFNFKTDIYLRLSEMKIFTPTEIQRNVIPLLLQGRGGCEEQRNEMFACDENKDIYNEILKSRIQVNEYLRTNFRERDDFYDIGKYKTTGDGKEDSRCENVNGCAGGVKPSGQSKELGEGKEKCFNDVYLIVSPDNTGKTLSYFLPILNNFYLNNEKIMKNLSNFYHFLNKYNYKKFRNKLFRKKEKLKCLKNKNENLFFHIAYEKYKIRNRYIYMRKYKNYNLSSSYIKNKRNNQLNCLKHKKNVFFPYAIILTNTREAAFELYSFLKSFDINIELLTGGYLYKKKSLKKFHIETLSPLDSRRRDEGEYDTENMFGNANMKSEFLKTNDFLKKISKNVKTGTRVINYNIDIIIGTPDKIFEKVDNCKNKHLYNFKFLKYVVVEQSETLCNVFNEKKLQLLFNHIKNYTNMYYFRGTKAGNVLPIEYTHDESTGHNDIHYDPPECKKKDADLENEGVRTNSRKGRSRRNLRDMEKKNVEKEEVDDKECLDEYKICHMEKGTFEKSERKCGPSNFSDGNSMSISACDEIRTDENTTECGKTPEHREGTDVFSYEASITTESSRYKEERTCSSKKKGEENVANIIHYTNNGNCGNSGNGEYSKNEKNTLNSNIPISIFVSATKTFCISEFLSNNVRSKYIQQIINMKSHDISSEMKHVFINSKNKEKVALLLELLNSKRVKKCTGGVYHSNFFNRYVIFCNTRKSVQNLKDVLSELKYKVSCIHNEMNYKERSQNYRNFKKNRTNILICTNILSRGVQFENCEIINYDISNNINDYIYKSSKVSCNSHNGNYSSKNNSLTSFFNKKNVPLVNDIIEKTVDKKKIIFQNLNKKVSKMLKLQNKYYDIVKKKKKYQKRGGRKALHIAPRRNCLSKKNKILSKKLYFYNKMNLERKRLIKKGILKGHEKIPRFPNRKVEVYDSNEYNAIHRLDDGALQILAKKRKTKKNKNGDRTTYEEDTIVLENMPTYEDETKAKEKSHQKKTYF</sequence>
<dbReference type="OMA" id="TKTFCIS"/>
<keyword evidence="1" id="KW-0547">Nucleotide-binding</keyword>
<evidence type="ECO:0000256" key="4">
    <source>
        <dbReference type="ARBA" id="ARBA00022840"/>
    </source>
</evidence>
<dbReference type="GO" id="GO:0005524">
    <property type="term" value="F:ATP binding"/>
    <property type="evidence" value="ECO:0007669"/>
    <property type="project" value="UniProtKB-KW"/>
</dbReference>
<dbReference type="PROSITE" id="PS51194">
    <property type="entry name" value="HELICASE_CTER"/>
    <property type="match status" value="1"/>
</dbReference>
<dbReference type="GO" id="GO:0003724">
    <property type="term" value="F:RNA helicase activity"/>
    <property type="evidence" value="ECO:0007669"/>
    <property type="project" value="TreeGrafter"/>
</dbReference>
<dbReference type="Proteomes" id="UP000195521">
    <property type="component" value="Unassembled WGS sequence"/>
</dbReference>
<evidence type="ECO:0000313" key="8">
    <source>
        <dbReference type="Proteomes" id="UP000195521"/>
    </source>
</evidence>
<dbReference type="InterPro" id="IPR001650">
    <property type="entry name" value="Helicase_C-like"/>
</dbReference>
<evidence type="ECO:0000256" key="2">
    <source>
        <dbReference type="ARBA" id="ARBA00022801"/>
    </source>
</evidence>
<comment type="caution">
    <text evidence="7">The sequence shown here is derived from an EMBL/GenBank/DDBJ whole genome shotgun (WGS) entry which is preliminary data.</text>
</comment>
<keyword evidence="2" id="KW-0378">Hydrolase</keyword>
<dbReference type="GO" id="GO:0005829">
    <property type="term" value="C:cytosol"/>
    <property type="evidence" value="ECO:0007669"/>
    <property type="project" value="TreeGrafter"/>
</dbReference>
<evidence type="ECO:0000256" key="1">
    <source>
        <dbReference type="ARBA" id="ARBA00022741"/>
    </source>
</evidence>
<evidence type="ECO:0000256" key="5">
    <source>
        <dbReference type="SAM" id="MobiDB-lite"/>
    </source>
</evidence>
<dbReference type="PANTHER" id="PTHR47959:SF1">
    <property type="entry name" value="ATP-DEPENDENT RNA HELICASE DBPA"/>
    <property type="match status" value="1"/>
</dbReference>
<keyword evidence="3 7" id="KW-0347">Helicase</keyword>
<dbReference type="Gene3D" id="3.40.50.300">
    <property type="entry name" value="P-loop containing nucleotide triphosphate hydrolases"/>
    <property type="match status" value="2"/>
</dbReference>
<evidence type="ECO:0000259" key="6">
    <source>
        <dbReference type="PROSITE" id="PS51194"/>
    </source>
</evidence>
<dbReference type="SUPFAM" id="SSF52540">
    <property type="entry name" value="P-loop containing nucleoside triphosphate hydrolases"/>
    <property type="match status" value="2"/>
</dbReference>
<dbReference type="EMBL" id="BDQF01000001">
    <property type="protein sequence ID" value="GAW78895.1"/>
    <property type="molecule type" value="Genomic_DNA"/>
</dbReference>
<protein>
    <submittedName>
        <fullName evidence="7">RNA helicase</fullName>
    </submittedName>
</protein>
<dbReference type="InterPro" id="IPR027417">
    <property type="entry name" value="P-loop_NTPase"/>
</dbReference>
<dbReference type="GeneID" id="39745589"/>
<name>A0A1Y1JC06_PLAGO</name>
<dbReference type="CDD" id="cd18787">
    <property type="entry name" value="SF2_C_DEAD"/>
    <property type="match status" value="1"/>
</dbReference>
<organism evidence="7 8">
    <name type="scientific">Plasmodium gonderi</name>
    <dbReference type="NCBI Taxonomy" id="77519"/>
    <lineage>
        <taxon>Eukaryota</taxon>
        <taxon>Sar</taxon>
        <taxon>Alveolata</taxon>
        <taxon>Apicomplexa</taxon>
        <taxon>Aconoidasida</taxon>
        <taxon>Haemosporida</taxon>
        <taxon>Plasmodiidae</taxon>
        <taxon>Plasmodium</taxon>
        <taxon>Plasmodium (Plasmodium)</taxon>
    </lineage>
</organism>
<evidence type="ECO:0000256" key="3">
    <source>
        <dbReference type="ARBA" id="ARBA00022806"/>
    </source>
</evidence>
<dbReference type="Pfam" id="PF00271">
    <property type="entry name" value="Helicase_C"/>
    <property type="match status" value="1"/>
</dbReference>
<dbReference type="InterPro" id="IPR050079">
    <property type="entry name" value="DEAD_box_RNA_helicase"/>
</dbReference>
<dbReference type="PANTHER" id="PTHR47959">
    <property type="entry name" value="ATP-DEPENDENT RNA HELICASE RHLE-RELATED"/>
    <property type="match status" value="1"/>
</dbReference>
<dbReference type="AlphaFoldDB" id="A0A1Y1JC06"/>
<proteinExistence type="predicted"/>
<feature type="domain" description="Helicase C-terminal" evidence="6">
    <location>
        <begin position="781"/>
        <end position="951"/>
    </location>
</feature>
<dbReference type="OrthoDB" id="382810at2759"/>
<keyword evidence="8" id="KW-1185">Reference proteome</keyword>
<reference evidence="8" key="1">
    <citation type="submission" date="2017-04" db="EMBL/GenBank/DDBJ databases">
        <title>Plasmodium gonderi genome.</title>
        <authorList>
            <person name="Arisue N."/>
            <person name="Honma H."/>
            <person name="Kawai S."/>
            <person name="Tougan T."/>
            <person name="Tanabe K."/>
            <person name="Horii T."/>
        </authorList>
    </citation>
    <scope>NUCLEOTIDE SEQUENCE [LARGE SCALE GENOMIC DNA]</scope>
    <source>
        <strain evidence="8">ATCC 30045</strain>
    </source>
</reference>
<feature type="region of interest" description="Disordered" evidence="5">
    <location>
        <begin position="568"/>
        <end position="596"/>
    </location>
</feature>
<feature type="compositionally biased region" description="Basic and acidic residues" evidence="5">
    <location>
        <begin position="585"/>
        <end position="596"/>
    </location>
</feature>
<evidence type="ECO:0000313" key="7">
    <source>
        <dbReference type="EMBL" id="GAW78895.1"/>
    </source>
</evidence>
<keyword evidence="4" id="KW-0067">ATP-binding</keyword>
<gene>
    <name evidence="7" type="ORF">PGO_010390</name>
</gene>
<dbReference type="RefSeq" id="XP_028541484.1">
    <property type="nucleotide sequence ID" value="XM_028685683.1"/>
</dbReference>
<accession>A0A1Y1JC06</accession>